<dbReference type="PROSITE" id="PS51257">
    <property type="entry name" value="PROKAR_LIPOPROTEIN"/>
    <property type="match status" value="1"/>
</dbReference>
<protein>
    <submittedName>
        <fullName evidence="1">Uncharacterized protein</fullName>
    </submittedName>
</protein>
<organism evidence="1 2">
    <name type="scientific">Butyricimonas virosa</name>
    <dbReference type="NCBI Taxonomy" id="544645"/>
    <lineage>
        <taxon>Bacteria</taxon>
        <taxon>Pseudomonadati</taxon>
        <taxon>Bacteroidota</taxon>
        <taxon>Bacteroidia</taxon>
        <taxon>Bacteroidales</taxon>
        <taxon>Odoribacteraceae</taxon>
        <taxon>Butyricimonas</taxon>
    </lineage>
</organism>
<reference evidence="1" key="1">
    <citation type="journal article" date="2021" name="PeerJ">
        <title>Extensive microbial diversity within the chicken gut microbiome revealed by metagenomics and culture.</title>
        <authorList>
            <person name="Gilroy R."/>
            <person name="Ravi A."/>
            <person name="Getino M."/>
            <person name="Pursley I."/>
            <person name="Horton D.L."/>
            <person name="Alikhan N.F."/>
            <person name="Baker D."/>
            <person name="Gharbi K."/>
            <person name="Hall N."/>
            <person name="Watson M."/>
            <person name="Adriaenssens E.M."/>
            <person name="Foster-Nyarko E."/>
            <person name="Jarju S."/>
            <person name="Secka A."/>
            <person name="Antonio M."/>
            <person name="Oren A."/>
            <person name="Chaudhuri R.R."/>
            <person name="La Ragione R."/>
            <person name="Hildebrand F."/>
            <person name="Pallen M.J."/>
        </authorList>
    </citation>
    <scope>NUCLEOTIDE SEQUENCE</scope>
    <source>
        <strain evidence="1">6966</strain>
    </source>
</reference>
<dbReference type="Pfam" id="PF16407">
    <property type="entry name" value="PKD_2"/>
    <property type="match status" value="1"/>
</dbReference>
<dbReference type="EMBL" id="DYVS01000023">
    <property type="protein sequence ID" value="HJF69358.1"/>
    <property type="molecule type" value="Genomic_DNA"/>
</dbReference>
<sequence length="505" mass="57427">MIKLFSGCFIAMLMLYSCIDDKGNYDYIELKTVKISNVFSNWSVPLGEEYVIKPIIDYNGVDSSEFAYTWVSEIQEQWQDTISREKELRYTFKEIARYMTVLAVEHVPTGSLTTIQIDLNTVSRYSTGWTILSERDGKSVLSYIRPGQEGEGKITYEIFPDIYTTLQGESLGTGPVRMGRHFSDESDQILVIQESGAVEVSGLDFSKAISTRKEFLGEKYPIGFEPRQAEYGSRLEAILGTDGNVYTRINPNGSFQVCQYNDVPAISNSKIDVMYYCAYLGYIYMYDKLNQRMIAIYDEPQLYTGDIIYVEMHPDSTHLETFTPLDRMGEGTEVAFIGSFSVEGAAGRDFVQILKKGSEYYFQTYQASKRSGETKMFIFNGKEELFVGNGLVNENSKYCMDGSSYFYFTAGNVLYCWNRIDAPFPYYTFPAGSTIVDIERYANGDDREEMGVGLENGEFYILDASYEAISGQKEKVLYKADGLGRIVDIQYKYGDSDTFNEESRL</sequence>
<evidence type="ECO:0000313" key="2">
    <source>
        <dbReference type="Proteomes" id="UP000742098"/>
    </source>
</evidence>
<dbReference type="InterPro" id="IPR032183">
    <property type="entry name" value="PKD-like"/>
</dbReference>
<proteinExistence type="predicted"/>
<evidence type="ECO:0000313" key="1">
    <source>
        <dbReference type="EMBL" id="HJF69358.1"/>
    </source>
</evidence>
<comment type="caution">
    <text evidence="1">The sequence shown here is derived from an EMBL/GenBank/DDBJ whole genome shotgun (WGS) entry which is preliminary data.</text>
</comment>
<gene>
    <name evidence="1" type="ORF">K8V05_01215</name>
</gene>
<reference evidence="1" key="2">
    <citation type="submission" date="2021-09" db="EMBL/GenBank/DDBJ databases">
        <authorList>
            <person name="Gilroy R."/>
        </authorList>
    </citation>
    <scope>NUCLEOTIDE SEQUENCE</scope>
    <source>
        <strain evidence="1">6966</strain>
    </source>
</reference>
<name>A0A921H246_9BACT</name>
<dbReference type="Proteomes" id="UP000742098">
    <property type="component" value="Unassembled WGS sequence"/>
</dbReference>
<accession>A0A921H246</accession>
<dbReference type="AlphaFoldDB" id="A0A921H246"/>